<evidence type="ECO:0000313" key="4">
    <source>
        <dbReference type="Proteomes" id="UP000075714"/>
    </source>
</evidence>
<comment type="caution">
    <text evidence="3">The sequence shown here is derived from an EMBL/GenBank/DDBJ whole genome shotgun (WGS) entry which is preliminary data.</text>
</comment>
<dbReference type="EMBL" id="LSYV01000006">
    <property type="protein sequence ID" value="KXZ54433.1"/>
    <property type="molecule type" value="Genomic_DNA"/>
</dbReference>
<accession>A0A150GXF7</accession>
<feature type="region of interest" description="Disordered" evidence="2">
    <location>
        <begin position="189"/>
        <end position="228"/>
    </location>
</feature>
<protein>
    <submittedName>
        <fullName evidence="3">Uncharacterized protein</fullName>
    </submittedName>
</protein>
<dbReference type="AlphaFoldDB" id="A0A150GXF7"/>
<evidence type="ECO:0000256" key="1">
    <source>
        <dbReference type="SAM" id="Coils"/>
    </source>
</evidence>
<dbReference type="Proteomes" id="UP000075714">
    <property type="component" value="Unassembled WGS sequence"/>
</dbReference>
<sequence length="228" mass="25217">MLLVVVLLLLLLLLLLKQLLLRLDLAVKLRLRLRLLGRGKGLEHEVTHFQSRLHRIEDGHRLELARLKKEVEYHKRLRQGADQRSYELEDRLGRMSLQQQQHASAAARDPGHDEEKDGLIAQSQLLVSKNSELSTRVKMLESQVSQLEELKAALESELNQAYCERDELATELERILTKQHGHLGYHSEVAADGEGYGEEGEEDIGGSGGASGGGSGGGALPEDGQAPA</sequence>
<evidence type="ECO:0000313" key="3">
    <source>
        <dbReference type="EMBL" id="KXZ54433.1"/>
    </source>
</evidence>
<proteinExistence type="predicted"/>
<keyword evidence="4" id="KW-1185">Reference proteome</keyword>
<feature type="compositionally biased region" description="Acidic residues" evidence="2">
    <location>
        <begin position="195"/>
        <end position="204"/>
    </location>
</feature>
<feature type="coiled-coil region" evidence="1">
    <location>
        <begin position="130"/>
        <end position="178"/>
    </location>
</feature>
<evidence type="ECO:0000256" key="2">
    <source>
        <dbReference type="SAM" id="MobiDB-lite"/>
    </source>
</evidence>
<reference evidence="4" key="1">
    <citation type="journal article" date="2016" name="Nat. Commun.">
        <title>The Gonium pectorale genome demonstrates co-option of cell cycle regulation during the evolution of multicellularity.</title>
        <authorList>
            <person name="Hanschen E.R."/>
            <person name="Marriage T.N."/>
            <person name="Ferris P.J."/>
            <person name="Hamaji T."/>
            <person name="Toyoda A."/>
            <person name="Fujiyama A."/>
            <person name="Neme R."/>
            <person name="Noguchi H."/>
            <person name="Minakuchi Y."/>
            <person name="Suzuki M."/>
            <person name="Kawai-Toyooka H."/>
            <person name="Smith D.R."/>
            <person name="Sparks H."/>
            <person name="Anderson J."/>
            <person name="Bakaric R."/>
            <person name="Luria V."/>
            <person name="Karger A."/>
            <person name="Kirschner M.W."/>
            <person name="Durand P.M."/>
            <person name="Michod R.E."/>
            <person name="Nozaki H."/>
            <person name="Olson B.J."/>
        </authorList>
    </citation>
    <scope>NUCLEOTIDE SEQUENCE [LARGE SCALE GENOMIC DNA]</scope>
    <source>
        <strain evidence="4">NIES-2863</strain>
    </source>
</reference>
<name>A0A150GXF7_GONPE</name>
<gene>
    <name evidence="3" type="ORF">GPECTOR_5g86</name>
</gene>
<keyword evidence="1" id="KW-0175">Coiled coil</keyword>
<feature type="compositionally biased region" description="Gly residues" evidence="2">
    <location>
        <begin position="205"/>
        <end position="219"/>
    </location>
</feature>
<organism evidence="3 4">
    <name type="scientific">Gonium pectorale</name>
    <name type="common">Green alga</name>
    <dbReference type="NCBI Taxonomy" id="33097"/>
    <lineage>
        <taxon>Eukaryota</taxon>
        <taxon>Viridiplantae</taxon>
        <taxon>Chlorophyta</taxon>
        <taxon>core chlorophytes</taxon>
        <taxon>Chlorophyceae</taxon>
        <taxon>CS clade</taxon>
        <taxon>Chlamydomonadales</taxon>
        <taxon>Volvocaceae</taxon>
        <taxon>Gonium</taxon>
    </lineage>
</organism>
<dbReference type="OrthoDB" id="533432at2759"/>